<dbReference type="InterPro" id="IPR021109">
    <property type="entry name" value="Peptidase_aspartic_dom_sf"/>
</dbReference>
<dbReference type="PANTHER" id="PTHR47926">
    <property type="entry name" value="PENTATRICOPEPTIDE REPEAT-CONTAINING PROTEIN"/>
    <property type="match status" value="1"/>
</dbReference>
<dbReference type="PANTHER" id="PTHR47926:SF452">
    <property type="entry name" value="PENTATRICOPEPTIDE REPEAT-CONTAINING PROTEIN"/>
    <property type="match status" value="1"/>
</dbReference>
<evidence type="ECO:0000256" key="4">
    <source>
        <dbReference type="SAM" id="MobiDB-lite"/>
    </source>
</evidence>
<dbReference type="InterPro" id="IPR046848">
    <property type="entry name" value="E_motif"/>
</dbReference>
<evidence type="ECO:0000256" key="3">
    <source>
        <dbReference type="PROSITE-ProRule" id="PRU00708"/>
    </source>
</evidence>
<dbReference type="Pfam" id="PF00078">
    <property type="entry name" value="RVT_1"/>
    <property type="match status" value="1"/>
</dbReference>
<reference evidence="6" key="1">
    <citation type="submission" date="2018-02" db="EMBL/GenBank/DDBJ databases">
        <authorList>
            <person name="Cohen D.B."/>
            <person name="Kent A.D."/>
        </authorList>
    </citation>
    <scope>NUCLEOTIDE SEQUENCE</scope>
</reference>
<dbReference type="Gene3D" id="2.40.70.10">
    <property type="entry name" value="Acid Proteases"/>
    <property type="match status" value="1"/>
</dbReference>
<sequence>MSLYAQFHDIDSVIRVFNTLEKPHTIAWNLIIKSHLDLGLFDSALLLYKTMRHLGVAHDSFTFPIVNQAVLSLQSDVIYGEMVHCVSTKMGFGFEVYFCNTMIEVYVKCGCVVYARKLFDEMSQRDLVSWTSMISGYVCEGSVGSAFYLFREMMVKSEPNSVTLIIMLQACCAGESLIHGMQLHGYAIKSGLESDGSLQNSVLKMYTRTGSVEEVEIFFSKIDRKDDVSWNILISFYSMKGDIEKLVNRFSEMQGIAALSIETLTLLISAFAKSRDLFQGEQIHCLAIKSGFCDDVLLTSLLDFYAKCGKIEISDQLFRKISYRNNVTFGAMMSGFVQNGYVKDAINLFHQMQAANVEPGAEILRSILDAYTQLGALQLGKAIHGYFIRHIFCRTMEETTYLEASILNMYIRCGNISSARVSFHNILVKDLVIWTTMIEGFGTHGLGSEALELFGLMLKERIKPNSVTFLSLLSACSHSGLVQRRVYGKLKEALAIIVKMVIFSDGRIWGALLAACRVHGDIKLGEYTAQRLLELEPDNVGYHTLLSNVQAGVGRWDEVEEVRRVMNEKDLKKKPGWSCFEAKGMIHGFVSADRSHHQVEEIYDILGLAYDEPSYSCIAHFCDRMDTEGDISLTLPKSTETTPPAGRMSRTGVLQRELRGLKPRDSTQHYAPERQHQLAPSVGNAYFCLSPHQYKRTAWLGRDRWKSTRSMEIHAQAFPSSSQPPEVAAMEKQVRDLTANLQELTRQNQVLNQRLLQHETEKQKEKDKGKNKERGDAKSRQERQQEQRQEQQEQRQEQEGETKGENTRITVEQSSAKMPSLEIFDGSKDPLDHLESFKTVMCLQGVPDEIMCRAFPTTLKGPARIWFKKLMPGSVGSFAQLSRLFFNHFIGGQRYGRPTTHLLNVKQKEGETLRSYLTRFNKETLLVDGADDKVVLTAFISGLQSGDFLFSIYKDPPSTMTEMMYEAQRYMNGEEALLARDQTTRKKRKGDHADRPAEPHETRPKAQRNRNRRQEDRSGRGFNERFNRFTPLNAPVDHIFMQIRNDPALKWPGKLLTDPDKRQRDKYCRFHRDHGHNTEDCYDLKRQIEELIKQGKLQRFIEKGQREGRPQGARQQRPPGEAPPRPPLGEIHVITGGMAAGRTSRSSRKAYARQIHNVLVTQKSNKKPRVEDLPITFTEEDACKVFHPHDDALVVTMEITGYSTRWVLIDNGSSADIIYLTAFQQMKIDKDQLQPIETPLVGFAGTSIYPLGMVTLQIIAGTHPKQAIKKVNFLVVDCPSAYNVIIGRPTLNHLRAVTSTYHLLVRFPIENGIREMKGDQAMARECYLTTVNAEQVHQTLIVEERQNIAEPTEELEEIVLIEGDEKKTTRIGTSMAKEIRASVVSFLRGNADVFAWSHDNMPGISTEVISHKLNVNPSTPPFRQKRRIFAPERNTAVMEEVDKLLKAGFIREVYYPEWLANVKGDQEKTAFITSRGLFCYKVMPFGLKNAGATYQRLVNKMFHDQIGRNVEVYVDDMLVKSKKDEDHLIDLKETFQTLRRYNMKLNPAKCVFGVSSGKFLGFMVSQRGIEANPDKIKAILDMSPPKTVKEVQSLTGKAAALNRFVSRSTDKCLPFFRTLRKAFQWTEECQKAFEELKAYLSSPPLLSPSQTGEELYLYLAVSASAVSSALIREEERIQKPVYYTSRVLRGAEERYSNMEKLAFALLIASRKLRPYFQSHPIIVLTDYPLRKAMNKPDAAGRLVQWSIEMSEFHIDYRPRTAIKAQALADFIAEFTQPWKDEEELEEGEAWTVNIDGSSTKEMSGAGVVLVSPEKDKFEYALQLRFRATNNEAEYEALLAGLKLSKSMGIENLTVKSDSQLIVGQVKGEVPPEEFTPITSPWPFAQWGLDIMGPFPVGTKQAKFLVVAIDYFTKWVEAEPLATISEKNVKSFVWKAVICRFGIPRVLISDNGKQFDNGPFRELCAQLNIKNHYSSPRHPQANGQVEVTNRTLLKQIKTRLEGAKSMWVEELPSVLWAYRTTVRTPTKETPFKLTFGTEAVIPVEIGLTTLRTTFHKEGENEGQLRLNLDLLDETRERAARRIALYQGKMARYYNAKVKLRRFEVGDWVLRKVTQATKDPSQGKLGPNWEGPYKIIQYSPEGTPIIWKTVMEKSCLTHGTLSTSRNTTREANKSDTHEVQMLDTFEVHKSDTHEMQMLDTFEVHKLDTHEVQMLDTFEVHKSDTHEVQMLDTFEVHKHPRGACTMEAHQENCSPTHQPMLDTQGVHLEKKTCQACPFSTNYQVRDPRGASREENRQECPFSTYYQVRHPRGAPREEDRQECPFSTYYQVRHPRGASREEDRQECPFSTYY</sequence>
<protein>
    <recommendedName>
        <fullName evidence="5">Integrase catalytic domain-containing protein</fullName>
    </recommendedName>
</protein>
<dbReference type="Gene3D" id="3.10.10.10">
    <property type="entry name" value="HIV Type 1 Reverse Transcriptase, subunit A, domain 1"/>
    <property type="match status" value="1"/>
</dbReference>
<feature type="repeat" description="PPR" evidence="3">
    <location>
        <begin position="95"/>
        <end position="129"/>
    </location>
</feature>
<dbReference type="Pfam" id="PF00665">
    <property type="entry name" value="rve"/>
    <property type="match status" value="1"/>
</dbReference>
<dbReference type="InterPro" id="IPR012337">
    <property type="entry name" value="RNaseH-like_sf"/>
</dbReference>
<dbReference type="InterPro" id="IPR011990">
    <property type="entry name" value="TPR-like_helical_dom_sf"/>
</dbReference>
<dbReference type="Pfam" id="PF20431">
    <property type="entry name" value="E_motif"/>
    <property type="match status" value="1"/>
</dbReference>
<feature type="region of interest" description="Disordered" evidence="4">
    <location>
        <begin position="983"/>
        <end position="1028"/>
    </location>
</feature>
<dbReference type="SUPFAM" id="SSF53098">
    <property type="entry name" value="Ribonuclease H-like"/>
    <property type="match status" value="2"/>
</dbReference>
<evidence type="ECO:0000256" key="1">
    <source>
        <dbReference type="ARBA" id="ARBA00022737"/>
    </source>
</evidence>
<dbReference type="InterPro" id="IPR002156">
    <property type="entry name" value="RNaseH_domain"/>
</dbReference>
<dbReference type="GO" id="GO:0006310">
    <property type="term" value="P:DNA recombination"/>
    <property type="evidence" value="ECO:0007669"/>
    <property type="project" value="UniProtKB-KW"/>
</dbReference>
<dbReference type="GO" id="GO:0004523">
    <property type="term" value="F:RNA-DNA hybrid ribonuclease activity"/>
    <property type="evidence" value="ECO:0007669"/>
    <property type="project" value="InterPro"/>
</dbReference>
<dbReference type="InterPro" id="IPR001584">
    <property type="entry name" value="Integrase_cat-core"/>
</dbReference>
<dbReference type="InterPro" id="IPR000477">
    <property type="entry name" value="RT_dom"/>
</dbReference>
<keyword evidence="1" id="KW-0677">Repeat</keyword>
<name>A0A2N9G9W9_FAGSY</name>
<keyword evidence="2" id="KW-0233">DNA recombination</keyword>
<dbReference type="InterPro" id="IPR041577">
    <property type="entry name" value="RT_RNaseH_2"/>
</dbReference>
<dbReference type="InterPro" id="IPR046960">
    <property type="entry name" value="PPR_At4g14850-like_plant"/>
</dbReference>
<dbReference type="GO" id="GO:0003723">
    <property type="term" value="F:RNA binding"/>
    <property type="evidence" value="ECO:0007669"/>
    <property type="project" value="InterPro"/>
</dbReference>
<dbReference type="InterPro" id="IPR043128">
    <property type="entry name" value="Rev_trsase/Diguanyl_cyclase"/>
</dbReference>
<dbReference type="Pfam" id="PF17919">
    <property type="entry name" value="RT_RNaseH_2"/>
    <property type="match status" value="1"/>
</dbReference>
<dbReference type="Pfam" id="PF13456">
    <property type="entry name" value="RVT_3"/>
    <property type="match status" value="1"/>
</dbReference>
<dbReference type="Gene3D" id="3.30.70.270">
    <property type="match status" value="2"/>
</dbReference>
<dbReference type="Gene3D" id="3.30.420.10">
    <property type="entry name" value="Ribonuclease H-like superfamily/Ribonuclease H"/>
    <property type="match status" value="2"/>
</dbReference>
<dbReference type="NCBIfam" id="TIGR00756">
    <property type="entry name" value="PPR"/>
    <property type="match status" value="4"/>
</dbReference>
<feature type="compositionally biased region" description="Polar residues" evidence="4">
    <location>
        <begin position="807"/>
        <end position="817"/>
    </location>
</feature>
<accession>A0A2N9G9W9</accession>
<dbReference type="InterPro" id="IPR043502">
    <property type="entry name" value="DNA/RNA_pol_sf"/>
</dbReference>
<dbReference type="GO" id="GO:0009451">
    <property type="term" value="P:RNA modification"/>
    <property type="evidence" value="ECO:0007669"/>
    <property type="project" value="InterPro"/>
</dbReference>
<dbReference type="CDD" id="cd01647">
    <property type="entry name" value="RT_LTR"/>
    <property type="match status" value="1"/>
</dbReference>
<dbReference type="CDD" id="cd09279">
    <property type="entry name" value="RNase_HI_like"/>
    <property type="match status" value="1"/>
</dbReference>
<evidence type="ECO:0000259" key="5">
    <source>
        <dbReference type="PROSITE" id="PS50994"/>
    </source>
</evidence>
<dbReference type="FunFam" id="1.25.40.10:FF:000031">
    <property type="entry name" value="Pentatricopeptide repeat-containing protein mitochondrial"/>
    <property type="match status" value="1"/>
</dbReference>
<dbReference type="Pfam" id="PF13041">
    <property type="entry name" value="PPR_2"/>
    <property type="match status" value="2"/>
</dbReference>
<feature type="domain" description="Integrase catalytic" evidence="5">
    <location>
        <begin position="1878"/>
        <end position="2037"/>
    </location>
</feature>
<dbReference type="FunFam" id="1.25.40.10:FF:000344">
    <property type="entry name" value="Pentatricopeptide repeat-containing protein"/>
    <property type="match status" value="1"/>
</dbReference>
<dbReference type="Gene3D" id="1.25.40.10">
    <property type="entry name" value="Tetratricopeptide repeat domain"/>
    <property type="match status" value="5"/>
</dbReference>
<feature type="region of interest" description="Disordered" evidence="4">
    <location>
        <begin position="1101"/>
        <end position="1130"/>
    </location>
</feature>
<evidence type="ECO:0000313" key="6">
    <source>
        <dbReference type="EMBL" id="SPC96250.1"/>
    </source>
</evidence>
<dbReference type="EMBL" id="OIVN01001652">
    <property type="protein sequence ID" value="SPC96250.1"/>
    <property type="molecule type" value="Genomic_DNA"/>
</dbReference>
<feature type="repeat" description="PPR" evidence="3">
    <location>
        <begin position="325"/>
        <end position="359"/>
    </location>
</feature>
<evidence type="ECO:0000256" key="2">
    <source>
        <dbReference type="ARBA" id="ARBA00023172"/>
    </source>
</evidence>
<dbReference type="Pfam" id="PF01535">
    <property type="entry name" value="PPR"/>
    <property type="match status" value="3"/>
</dbReference>
<dbReference type="PROSITE" id="PS51375">
    <property type="entry name" value="PPR"/>
    <property type="match status" value="3"/>
</dbReference>
<feature type="compositionally biased region" description="Basic and acidic residues" evidence="4">
    <location>
        <begin position="1012"/>
        <end position="1027"/>
    </location>
</feature>
<dbReference type="InterPro" id="IPR036397">
    <property type="entry name" value="RNaseH_sf"/>
</dbReference>
<dbReference type="Pfam" id="PF03732">
    <property type="entry name" value="Retrotrans_gag"/>
    <property type="match status" value="1"/>
</dbReference>
<dbReference type="InterPro" id="IPR002885">
    <property type="entry name" value="PPR_rpt"/>
</dbReference>
<proteinExistence type="predicted"/>
<feature type="compositionally biased region" description="Basic and acidic residues" evidence="4">
    <location>
        <begin position="756"/>
        <end position="806"/>
    </location>
</feature>
<dbReference type="InterPro" id="IPR005162">
    <property type="entry name" value="Retrotrans_gag_dom"/>
</dbReference>
<dbReference type="SUPFAM" id="SSF56672">
    <property type="entry name" value="DNA/RNA polymerases"/>
    <property type="match status" value="1"/>
</dbReference>
<dbReference type="PROSITE" id="PS50994">
    <property type="entry name" value="INTEGRASE"/>
    <property type="match status" value="1"/>
</dbReference>
<organism evidence="6">
    <name type="scientific">Fagus sylvatica</name>
    <name type="common">Beechnut</name>
    <dbReference type="NCBI Taxonomy" id="28930"/>
    <lineage>
        <taxon>Eukaryota</taxon>
        <taxon>Viridiplantae</taxon>
        <taxon>Streptophyta</taxon>
        <taxon>Embryophyta</taxon>
        <taxon>Tracheophyta</taxon>
        <taxon>Spermatophyta</taxon>
        <taxon>Magnoliopsida</taxon>
        <taxon>eudicotyledons</taxon>
        <taxon>Gunneridae</taxon>
        <taxon>Pentapetalae</taxon>
        <taxon>rosids</taxon>
        <taxon>fabids</taxon>
        <taxon>Fagales</taxon>
        <taxon>Fagaceae</taxon>
        <taxon>Fagus</taxon>
    </lineage>
</organism>
<feature type="compositionally biased region" description="Basic and acidic residues" evidence="4">
    <location>
        <begin position="991"/>
        <end position="1004"/>
    </location>
</feature>
<feature type="region of interest" description="Disordered" evidence="4">
    <location>
        <begin position="756"/>
        <end position="824"/>
    </location>
</feature>
<dbReference type="CDD" id="cd00303">
    <property type="entry name" value="retropepsin_like"/>
    <property type="match status" value="1"/>
</dbReference>
<feature type="repeat" description="PPR" evidence="3">
    <location>
        <begin position="430"/>
        <end position="464"/>
    </location>
</feature>
<gene>
    <name evidence="6" type="ORF">FSB_LOCUS24132</name>
</gene>
<dbReference type="GO" id="GO:0015074">
    <property type="term" value="P:DNA integration"/>
    <property type="evidence" value="ECO:0007669"/>
    <property type="project" value="InterPro"/>
</dbReference>